<organism evidence="2 3">
    <name type="scientific">Phaedon cochleariae</name>
    <name type="common">Mustard beetle</name>
    <dbReference type="NCBI Taxonomy" id="80249"/>
    <lineage>
        <taxon>Eukaryota</taxon>
        <taxon>Metazoa</taxon>
        <taxon>Ecdysozoa</taxon>
        <taxon>Arthropoda</taxon>
        <taxon>Hexapoda</taxon>
        <taxon>Insecta</taxon>
        <taxon>Pterygota</taxon>
        <taxon>Neoptera</taxon>
        <taxon>Endopterygota</taxon>
        <taxon>Coleoptera</taxon>
        <taxon>Polyphaga</taxon>
        <taxon>Cucujiformia</taxon>
        <taxon>Chrysomeloidea</taxon>
        <taxon>Chrysomelidae</taxon>
        <taxon>Chrysomelinae</taxon>
        <taxon>Chrysomelini</taxon>
        <taxon>Phaedon</taxon>
    </lineage>
</organism>
<proteinExistence type="predicted"/>
<feature type="region of interest" description="Disordered" evidence="1">
    <location>
        <begin position="96"/>
        <end position="127"/>
    </location>
</feature>
<reference evidence="2" key="2">
    <citation type="submission" date="2022-10" db="EMBL/GenBank/DDBJ databases">
        <authorList>
            <consortium name="ENA_rothamsted_submissions"/>
            <consortium name="culmorum"/>
            <person name="King R."/>
        </authorList>
    </citation>
    <scope>NUCLEOTIDE SEQUENCE</scope>
</reference>
<feature type="compositionally biased region" description="Basic residues" evidence="1">
    <location>
        <begin position="97"/>
        <end position="124"/>
    </location>
</feature>
<feature type="region of interest" description="Disordered" evidence="1">
    <location>
        <begin position="139"/>
        <end position="163"/>
    </location>
</feature>
<sequence length="264" mass="30293">MKSKQPRFLNEVMDAIAVLKDSKGSPAKKVIERVEKGISKVSNLRNPVGQIQKALLYGVDNGLITQNGGNFKLGLNNKEYQLFKDFKSLSGDGLFREHRRRGRRGRRKGRRRSRRGRRRGRRRSAGIYSAQLGLESDLVPEDRARRRRRKRRSRRGGRRRRHDARVILQDNAAVNEVKVAEIVNTPKHCTRPANSQRVERNETTGRGCFVPNSRDTNSNCPDSNKNHTCYGNSGFLCERPEVNNRHPPCYNNCQGNCNCPHNMY</sequence>
<protein>
    <recommendedName>
        <fullName evidence="4">H15 domain-containing protein</fullName>
    </recommendedName>
</protein>
<keyword evidence="3" id="KW-1185">Reference proteome</keyword>
<evidence type="ECO:0000313" key="2">
    <source>
        <dbReference type="EMBL" id="CAH1183382.1"/>
    </source>
</evidence>
<dbReference type="Proteomes" id="UP001153737">
    <property type="component" value="Chromosome 9"/>
</dbReference>
<evidence type="ECO:0008006" key="4">
    <source>
        <dbReference type="Google" id="ProtNLM"/>
    </source>
</evidence>
<evidence type="ECO:0000313" key="3">
    <source>
        <dbReference type="Proteomes" id="UP001153737"/>
    </source>
</evidence>
<evidence type="ECO:0000256" key="1">
    <source>
        <dbReference type="SAM" id="MobiDB-lite"/>
    </source>
</evidence>
<dbReference type="EMBL" id="OU896715">
    <property type="protein sequence ID" value="CAH1183382.1"/>
    <property type="molecule type" value="Genomic_DNA"/>
</dbReference>
<reference evidence="2" key="1">
    <citation type="submission" date="2022-01" db="EMBL/GenBank/DDBJ databases">
        <authorList>
            <person name="King R."/>
        </authorList>
    </citation>
    <scope>NUCLEOTIDE SEQUENCE</scope>
</reference>
<dbReference type="AlphaFoldDB" id="A0A9P0GY35"/>
<accession>A0A9P0GY35</accession>
<dbReference type="SUPFAM" id="SSF46785">
    <property type="entry name" value="Winged helix' DNA-binding domain"/>
    <property type="match status" value="1"/>
</dbReference>
<dbReference type="InterPro" id="IPR036390">
    <property type="entry name" value="WH_DNA-bd_sf"/>
</dbReference>
<name>A0A9P0GY35_PHACE</name>
<gene>
    <name evidence="2" type="ORF">PHAECO_LOCUS12319</name>
</gene>
<feature type="compositionally biased region" description="Basic residues" evidence="1">
    <location>
        <begin position="145"/>
        <end position="163"/>
    </location>
</feature>
<dbReference type="OrthoDB" id="6754815at2759"/>